<dbReference type="SMART" id="SM00421">
    <property type="entry name" value="HTH_LUXR"/>
    <property type="match status" value="1"/>
</dbReference>
<proteinExistence type="predicted"/>
<accession>A0A2T2XE53</accession>
<keyword evidence="2 7" id="KW-0597">Phosphoprotein</keyword>
<dbReference type="CDD" id="cd17535">
    <property type="entry name" value="REC_NarL-like"/>
    <property type="match status" value="1"/>
</dbReference>
<dbReference type="InterPro" id="IPR058245">
    <property type="entry name" value="NreC/VraR/RcsB-like_REC"/>
</dbReference>
<evidence type="ECO:0000256" key="4">
    <source>
        <dbReference type="ARBA" id="ARBA00023125"/>
    </source>
</evidence>
<evidence type="ECO:0000256" key="6">
    <source>
        <dbReference type="ARBA" id="ARBA00024867"/>
    </source>
</evidence>
<dbReference type="InterPro" id="IPR000792">
    <property type="entry name" value="Tscrpt_reg_LuxR_C"/>
</dbReference>
<dbReference type="Pfam" id="PF00196">
    <property type="entry name" value="GerE"/>
    <property type="match status" value="1"/>
</dbReference>
<evidence type="ECO:0000256" key="2">
    <source>
        <dbReference type="ARBA" id="ARBA00022553"/>
    </source>
</evidence>
<evidence type="ECO:0000256" key="7">
    <source>
        <dbReference type="PROSITE-ProRule" id="PRU00169"/>
    </source>
</evidence>
<dbReference type="GO" id="GO:0003677">
    <property type="term" value="F:DNA binding"/>
    <property type="evidence" value="ECO:0007669"/>
    <property type="project" value="UniProtKB-KW"/>
</dbReference>
<dbReference type="EMBL" id="PXYW01000033">
    <property type="protein sequence ID" value="PSR32736.1"/>
    <property type="molecule type" value="Genomic_DNA"/>
</dbReference>
<dbReference type="SUPFAM" id="SSF46894">
    <property type="entry name" value="C-terminal effector domain of the bipartite response regulators"/>
    <property type="match status" value="1"/>
</dbReference>
<dbReference type="CDD" id="cd06170">
    <property type="entry name" value="LuxR_C_like"/>
    <property type="match status" value="1"/>
</dbReference>
<evidence type="ECO:0000313" key="10">
    <source>
        <dbReference type="EMBL" id="PSR32736.1"/>
    </source>
</evidence>
<dbReference type="InterPro" id="IPR039420">
    <property type="entry name" value="WalR-like"/>
</dbReference>
<dbReference type="PROSITE" id="PS50110">
    <property type="entry name" value="RESPONSE_REGULATORY"/>
    <property type="match status" value="1"/>
</dbReference>
<dbReference type="InterPro" id="IPR011006">
    <property type="entry name" value="CheY-like_superfamily"/>
</dbReference>
<feature type="modified residue" description="4-aspartylphosphate" evidence="7">
    <location>
        <position position="54"/>
    </location>
</feature>
<comment type="function">
    <text evidence="6">May play the central regulatory role in sporulation. It may be an element of the effector pathway responsible for the activation of sporulation genes in response to nutritional stress. Spo0A may act in concert with spo0H (a sigma factor) to control the expression of some genes that are critical to the sporulation process.</text>
</comment>
<reference evidence="10 11" key="1">
    <citation type="journal article" date="2014" name="BMC Genomics">
        <title>Comparison of environmental and isolate Sulfobacillus genomes reveals diverse carbon, sulfur, nitrogen, and hydrogen metabolisms.</title>
        <authorList>
            <person name="Justice N.B."/>
            <person name="Norman A."/>
            <person name="Brown C.T."/>
            <person name="Singh A."/>
            <person name="Thomas B.C."/>
            <person name="Banfield J.F."/>
        </authorList>
    </citation>
    <scope>NUCLEOTIDE SEQUENCE [LARGE SCALE GENOMIC DNA]</scope>
    <source>
        <strain evidence="10">AMDSBA4</strain>
    </source>
</reference>
<evidence type="ECO:0000256" key="1">
    <source>
        <dbReference type="ARBA" id="ARBA00018672"/>
    </source>
</evidence>
<dbReference type="InterPro" id="IPR001789">
    <property type="entry name" value="Sig_transdc_resp-reg_receiver"/>
</dbReference>
<dbReference type="PANTHER" id="PTHR43214">
    <property type="entry name" value="TWO-COMPONENT RESPONSE REGULATOR"/>
    <property type="match status" value="1"/>
</dbReference>
<name>A0A2T2XE53_9FIRM</name>
<dbReference type="Gene3D" id="3.40.50.2300">
    <property type="match status" value="1"/>
</dbReference>
<keyword evidence="5" id="KW-0804">Transcription</keyword>
<protein>
    <recommendedName>
        <fullName evidence="1">Stage 0 sporulation protein A homolog</fullName>
    </recommendedName>
</protein>
<dbReference type="PROSITE" id="PS50043">
    <property type="entry name" value="HTH_LUXR_2"/>
    <property type="match status" value="1"/>
</dbReference>
<dbReference type="SUPFAM" id="SSF52172">
    <property type="entry name" value="CheY-like"/>
    <property type="match status" value="1"/>
</dbReference>
<evidence type="ECO:0000313" key="11">
    <source>
        <dbReference type="Proteomes" id="UP000242972"/>
    </source>
</evidence>
<evidence type="ECO:0000256" key="3">
    <source>
        <dbReference type="ARBA" id="ARBA00023015"/>
    </source>
</evidence>
<gene>
    <name evidence="10" type="ORF">C7B46_13340</name>
</gene>
<keyword evidence="3" id="KW-0805">Transcription regulation</keyword>
<feature type="domain" description="HTH luxR-type" evidence="8">
    <location>
        <begin position="141"/>
        <end position="206"/>
    </location>
</feature>
<evidence type="ECO:0000259" key="8">
    <source>
        <dbReference type="PROSITE" id="PS50043"/>
    </source>
</evidence>
<dbReference type="InterPro" id="IPR016032">
    <property type="entry name" value="Sig_transdc_resp-reg_C-effctor"/>
</dbReference>
<evidence type="ECO:0000256" key="5">
    <source>
        <dbReference type="ARBA" id="ARBA00023163"/>
    </source>
</evidence>
<dbReference type="PANTHER" id="PTHR43214:SF24">
    <property type="entry name" value="TRANSCRIPTIONAL REGULATORY PROTEIN NARL-RELATED"/>
    <property type="match status" value="1"/>
</dbReference>
<dbReference type="GO" id="GO:0000160">
    <property type="term" value="P:phosphorelay signal transduction system"/>
    <property type="evidence" value="ECO:0007669"/>
    <property type="project" value="InterPro"/>
</dbReference>
<organism evidence="10 11">
    <name type="scientific">Sulfobacillus benefaciens</name>
    <dbReference type="NCBI Taxonomy" id="453960"/>
    <lineage>
        <taxon>Bacteria</taxon>
        <taxon>Bacillati</taxon>
        <taxon>Bacillota</taxon>
        <taxon>Clostridia</taxon>
        <taxon>Eubacteriales</taxon>
        <taxon>Clostridiales Family XVII. Incertae Sedis</taxon>
        <taxon>Sulfobacillus</taxon>
    </lineage>
</organism>
<sequence length="208" mass="22599">MTRFVIIDDHELTRRGIREVLSSVPDFLILGEAANGTEGLRLIQSFKPDVALLDVRMPGLQGPAICQIVSELGLPTLCIILTGFTDDHLLQSALSSGARGYIIKDVTSDELIHQIRTIIRGGTGLDPQVAGTVVRWIKDLPARPLHHFSTVDINILSLVASGLTNKEIGDSLNFSENTVKAHLNAIIAQLHAKNRVEAAVIAYRQGLI</sequence>
<dbReference type="PRINTS" id="PR00038">
    <property type="entry name" value="HTHLUXR"/>
</dbReference>
<keyword evidence="4 10" id="KW-0238">DNA-binding</keyword>
<feature type="domain" description="Response regulatory" evidence="9">
    <location>
        <begin position="3"/>
        <end position="119"/>
    </location>
</feature>
<dbReference type="Pfam" id="PF00072">
    <property type="entry name" value="Response_reg"/>
    <property type="match status" value="1"/>
</dbReference>
<dbReference type="AlphaFoldDB" id="A0A2T2XE53"/>
<dbReference type="SMART" id="SM00448">
    <property type="entry name" value="REC"/>
    <property type="match status" value="1"/>
</dbReference>
<dbReference type="GO" id="GO:0006355">
    <property type="term" value="P:regulation of DNA-templated transcription"/>
    <property type="evidence" value="ECO:0007669"/>
    <property type="project" value="InterPro"/>
</dbReference>
<dbReference type="Proteomes" id="UP000242972">
    <property type="component" value="Unassembled WGS sequence"/>
</dbReference>
<comment type="caution">
    <text evidence="10">The sequence shown here is derived from an EMBL/GenBank/DDBJ whole genome shotgun (WGS) entry which is preliminary data.</text>
</comment>
<evidence type="ECO:0000259" key="9">
    <source>
        <dbReference type="PROSITE" id="PS50110"/>
    </source>
</evidence>